<keyword evidence="3" id="KW-1185">Reference proteome</keyword>
<evidence type="ECO:0000313" key="3">
    <source>
        <dbReference type="Proteomes" id="UP000187283"/>
    </source>
</evidence>
<sequence length="84" mass="9371">MSVEKAFGVHRKWQAITIIESLKEEDGCRDGDSRQTSRSFDTWDSAKERWRSSAVRDVGQGQDGEYIDAFGGKDTEAGADNTRA</sequence>
<reference evidence="2 3" key="1">
    <citation type="submission" date="2017-01" db="EMBL/GenBank/DDBJ databases">
        <authorList>
            <person name="Mah S.A."/>
            <person name="Swanson W.J."/>
            <person name="Moy G.W."/>
            <person name="Vacquier V.D."/>
        </authorList>
    </citation>
    <scope>NUCLEOTIDE SEQUENCE [LARGE SCALE GENOMIC DNA]</scope>
    <source>
        <strain evidence="2 3">GSMNP</strain>
    </source>
</reference>
<evidence type="ECO:0000313" key="2">
    <source>
        <dbReference type="EMBL" id="OMJ22972.1"/>
    </source>
</evidence>
<evidence type="ECO:0000256" key="1">
    <source>
        <dbReference type="SAM" id="MobiDB-lite"/>
    </source>
</evidence>
<protein>
    <submittedName>
        <fullName evidence="2">Uncharacterized protein</fullName>
    </submittedName>
</protein>
<comment type="caution">
    <text evidence="2">The sequence shown here is derived from an EMBL/GenBank/DDBJ whole genome shotgun (WGS) entry which is preliminary data.</text>
</comment>
<gene>
    <name evidence="2" type="ORF">AYI70_g2552</name>
</gene>
<organism evidence="2 3">
    <name type="scientific">Smittium culicis</name>
    <dbReference type="NCBI Taxonomy" id="133412"/>
    <lineage>
        <taxon>Eukaryota</taxon>
        <taxon>Fungi</taxon>
        <taxon>Fungi incertae sedis</taxon>
        <taxon>Zoopagomycota</taxon>
        <taxon>Kickxellomycotina</taxon>
        <taxon>Harpellomycetes</taxon>
        <taxon>Harpellales</taxon>
        <taxon>Legeriomycetaceae</taxon>
        <taxon>Smittium</taxon>
    </lineage>
</organism>
<feature type="region of interest" description="Disordered" evidence="1">
    <location>
        <begin position="61"/>
        <end position="84"/>
    </location>
</feature>
<accession>A0A1R1Y7Q5</accession>
<feature type="compositionally biased region" description="Basic and acidic residues" evidence="1">
    <location>
        <begin position="71"/>
        <end position="84"/>
    </location>
</feature>
<dbReference type="EMBL" id="LSSN01000634">
    <property type="protein sequence ID" value="OMJ22972.1"/>
    <property type="molecule type" value="Genomic_DNA"/>
</dbReference>
<dbReference type="Proteomes" id="UP000187283">
    <property type="component" value="Unassembled WGS sequence"/>
</dbReference>
<name>A0A1R1Y7Q5_9FUNG</name>
<proteinExistence type="predicted"/>
<dbReference type="AlphaFoldDB" id="A0A1R1Y7Q5"/>